<dbReference type="AlphaFoldDB" id="A0A1M5BLA6"/>
<evidence type="ECO:0000256" key="1">
    <source>
        <dbReference type="SAM" id="MobiDB-lite"/>
    </source>
</evidence>
<sequence>MHFFLMFHQATGFVLQRGDKKSGILLKSRSKGRKSKHIVHMDRFQPTDNIVKGQKNGFTHAQNDKSPNNSTPRATSEVNIAFNDCSALYT</sequence>
<protein>
    <submittedName>
        <fullName evidence="2">Uncharacterized protein</fullName>
    </submittedName>
</protein>
<feature type="region of interest" description="Disordered" evidence="1">
    <location>
        <begin position="54"/>
        <end position="76"/>
    </location>
</feature>
<evidence type="ECO:0000313" key="2">
    <source>
        <dbReference type="EMBL" id="SHF43185.1"/>
    </source>
</evidence>
<reference evidence="2 3" key="1">
    <citation type="submission" date="2016-11" db="EMBL/GenBank/DDBJ databases">
        <authorList>
            <person name="Jaros S."/>
            <person name="Januszkiewicz K."/>
            <person name="Wedrychowicz H."/>
        </authorList>
    </citation>
    <scope>NUCLEOTIDE SEQUENCE [LARGE SCALE GENOMIC DNA]</scope>
    <source>
        <strain evidence="2 3">DSM 21986</strain>
    </source>
</reference>
<name>A0A1M5BLA6_9BACT</name>
<dbReference type="Proteomes" id="UP000184041">
    <property type="component" value="Unassembled WGS sequence"/>
</dbReference>
<gene>
    <name evidence="2" type="ORF">SAMN05443144_108161</name>
</gene>
<keyword evidence="3" id="KW-1185">Reference proteome</keyword>
<accession>A0A1M5BLA6</accession>
<proteinExistence type="predicted"/>
<dbReference type="EMBL" id="FQUS01000008">
    <property type="protein sequence ID" value="SHF43185.1"/>
    <property type="molecule type" value="Genomic_DNA"/>
</dbReference>
<evidence type="ECO:0000313" key="3">
    <source>
        <dbReference type="Proteomes" id="UP000184041"/>
    </source>
</evidence>
<feature type="compositionally biased region" description="Polar residues" evidence="1">
    <location>
        <begin position="56"/>
        <end position="76"/>
    </location>
</feature>
<organism evidence="2 3">
    <name type="scientific">Fodinibius roseus</name>
    <dbReference type="NCBI Taxonomy" id="1194090"/>
    <lineage>
        <taxon>Bacteria</taxon>
        <taxon>Pseudomonadati</taxon>
        <taxon>Balneolota</taxon>
        <taxon>Balneolia</taxon>
        <taxon>Balneolales</taxon>
        <taxon>Balneolaceae</taxon>
        <taxon>Fodinibius</taxon>
    </lineage>
</organism>